<keyword evidence="2" id="KW-1133">Transmembrane helix</keyword>
<accession>A0ABR3GSZ1</accession>
<keyword evidence="2" id="KW-0472">Membrane</keyword>
<protein>
    <submittedName>
        <fullName evidence="3">Uncharacterized protein</fullName>
    </submittedName>
</protein>
<name>A0ABR3GSZ1_9PEZI</name>
<organism evidence="3 4">
    <name type="scientific">Discina gigas</name>
    <dbReference type="NCBI Taxonomy" id="1032678"/>
    <lineage>
        <taxon>Eukaryota</taxon>
        <taxon>Fungi</taxon>
        <taxon>Dikarya</taxon>
        <taxon>Ascomycota</taxon>
        <taxon>Pezizomycotina</taxon>
        <taxon>Pezizomycetes</taxon>
        <taxon>Pezizales</taxon>
        <taxon>Discinaceae</taxon>
        <taxon>Discina</taxon>
    </lineage>
</organism>
<dbReference type="EMBL" id="JBBBZM010000015">
    <property type="protein sequence ID" value="KAL0639037.1"/>
    <property type="molecule type" value="Genomic_DNA"/>
</dbReference>
<evidence type="ECO:0000313" key="4">
    <source>
        <dbReference type="Proteomes" id="UP001447188"/>
    </source>
</evidence>
<feature type="transmembrane region" description="Helical" evidence="2">
    <location>
        <begin position="172"/>
        <end position="193"/>
    </location>
</feature>
<comment type="caution">
    <text evidence="3">The sequence shown here is derived from an EMBL/GenBank/DDBJ whole genome shotgun (WGS) entry which is preliminary data.</text>
</comment>
<feature type="transmembrane region" description="Helical" evidence="2">
    <location>
        <begin position="141"/>
        <end position="160"/>
    </location>
</feature>
<evidence type="ECO:0000256" key="1">
    <source>
        <dbReference type="SAM" id="MobiDB-lite"/>
    </source>
</evidence>
<gene>
    <name evidence="3" type="ORF">Q9L58_001919</name>
</gene>
<feature type="transmembrane region" description="Helical" evidence="2">
    <location>
        <begin position="477"/>
        <end position="498"/>
    </location>
</feature>
<evidence type="ECO:0000256" key="2">
    <source>
        <dbReference type="SAM" id="Phobius"/>
    </source>
</evidence>
<keyword evidence="4" id="KW-1185">Reference proteome</keyword>
<reference evidence="3 4" key="1">
    <citation type="submission" date="2024-02" db="EMBL/GenBank/DDBJ databases">
        <title>Discinaceae phylogenomics.</title>
        <authorList>
            <person name="Dirks A.C."/>
            <person name="James T.Y."/>
        </authorList>
    </citation>
    <scope>NUCLEOTIDE SEQUENCE [LARGE SCALE GENOMIC DNA]</scope>
    <source>
        <strain evidence="3 4">ACD0624</strain>
    </source>
</reference>
<keyword evidence="2" id="KW-0812">Transmembrane</keyword>
<feature type="transmembrane region" description="Helical" evidence="2">
    <location>
        <begin position="69"/>
        <end position="88"/>
    </location>
</feature>
<dbReference type="PANTHER" id="PTHR35041">
    <property type="entry name" value="MEDIATOR OF RNA POLYMERASE II TRANSCRIPTION SUBUNIT 1"/>
    <property type="match status" value="1"/>
</dbReference>
<evidence type="ECO:0000313" key="3">
    <source>
        <dbReference type="EMBL" id="KAL0639037.1"/>
    </source>
</evidence>
<feature type="region of interest" description="Disordered" evidence="1">
    <location>
        <begin position="1"/>
        <end position="37"/>
    </location>
</feature>
<proteinExistence type="predicted"/>
<feature type="transmembrane region" description="Helical" evidence="2">
    <location>
        <begin position="108"/>
        <end position="129"/>
    </location>
</feature>
<sequence>MSEFDDPMPRLPEDSTTPYASTTAGGKPHGTRPAEQRGLSRTWFATAADLRPPADSNEVTRGIYRPTPVLIILLLLLGTAAAIGHHLFYSALHNTTVGNETRQRWTLWIGSGLSFLTKVCLTAAIAISRTQWLWLTLWKKWLTLTGIDAIFGVTTNPWHFINPVMLTRAKAVTIMATAMWMIPIAAILTPGTISVGTFPRNQTVPCSVRSLRFPFDSNSTANILAGSDIAKDIPIEVVTRWSDDPFLLHMVPRVSNEVMRLLRLSSFTGFVARPADLPPVGSPITFTGPAINCAIFTPRSTQGWQNGPDFVRGAFYYILSLEEPPCPIVFRCQSSTARYTVVHTIEGRRFLEPVITRVESITLPFFQEIPVYPDPTYLAYEGLPNALLRTLQGHLHTTDGYTAEVALTPVMNDIISNPINVGPAIEKMAHKMIASLLASDIMLNGSVYALDVTAIQHTNCTKTKTIVLYVYAARTLVMVYGLAVACALMMSVAGFFALGKNGVASEENISSIICATRNRTLDDCITGSDTLGANTMSKGLRQVELQFGALRTSEKRTSSFALGVQGEIYPIKRD</sequence>
<feature type="compositionally biased region" description="Polar residues" evidence="1">
    <location>
        <begin position="14"/>
        <end position="24"/>
    </location>
</feature>
<dbReference type="PANTHER" id="PTHR35041:SF6">
    <property type="entry name" value="FORMYLMETHIONINE DEFORMYLASE-LIKE PROTEIN-RELATED"/>
    <property type="match status" value="1"/>
</dbReference>
<dbReference type="Proteomes" id="UP001447188">
    <property type="component" value="Unassembled WGS sequence"/>
</dbReference>